<organism evidence="1 2">
    <name type="scientific">Aspergillus kawachii</name>
    <name type="common">White koji mold</name>
    <name type="synonym">Aspergillus awamori var. kawachi</name>
    <dbReference type="NCBI Taxonomy" id="1069201"/>
    <lineage>
        <taxon>Eukaryota</taxon>
        <taxon>Fungi</taxon>
        <taxon>Dikarya</taxon>
        <taxon>Ascomycota</taxon>
        <taxon>Pezizomycotina</taxon>
        <taxon>Eurotiomycetes</taxon>
        <taxon>Eurotiomycetidae</taxon>
        <taxon>Eurotiales</taxon>
        <taxon>Aspergillaceae</taxon>
        <taxon>Aspergillus</taxon>
        <taxon>Aspergillus subgen. Circumdati</taxon>
    </lineage>
</organism>
<proteinExistence type="predicted"/>
<evidence type="ECO:0000313" key="2">
    <source>
        <dbReference type="Proteomes" id="UP000075230"/>
    </source>
</evidence>
<evidence type="ECO:0000313" key="1">
    <source>
        <dbReference type="EMBL" id="GAT22039.1"/>
    </source>
</evidence>
<dbReference type="AlphaFoldDB" id="A0A146F8G9"/>
<comment type="caution">
    <text evidence="1">The sequence shown here is derived from an EMBL/GenBank/DDBJ whole genome shotgun (WGS) entry which is preliminary data.</text>
</comment>
<sequence length="41" mass="4602">MSYLYGIIDAARQGSVLEKAVRVKNAKLPVRRKTQEDGRLA</sequence>
<protein>
    <submittedName>
        <fullName evidence="1">Alpha-L-rhamnosidase B</fullName>
    </submittedName>
</protein>
<dbReference type="Proteomes" id="UP000075230">
    <property type="component" value="Unassembled WGS sequence"/>
</dbReference>
<reference evidence="1 2" key="1">
    <citation type="journal article" date="2016" name="DNA Res.">
        <title>Genome sequence of Aspergillus luchuensis NBRC 4314.</title>
        <authorList>
            <person name="Yamada O."/>
            <person name="Machida M."/>
            <person name="Hosoyama A."/>
            <person name="Goto M."/>
            <person name="Takahashi T."/>
            <person name="Futagami T."/>
            <person name="Yamagata Y."/>
            <person name="Takeuchi M."/>
            <person name="Kobayashi T."/>
            <person name="Koike H."/>
            <person name="Abe K."/>
            <person name="Asai K."/>
            <person name="Arita M."/>
            <person name="Fujita N."/>
            <person name="Fukuda K."/>
            <person name="Higa K."/>
            <person name="Horikawa H."/>
            <person name="Ishikawa T."/>
            <person name="Jinno K."/>
            <person name="Kato Y."/>
            <person name="Kirimura K."/>
            <person name="Mizutani O."/>
            <person name="Nakasone K."/>
            <person name="Sano M."/>
            <person name="Shiraishi Y."/>
            <person name="Tsukahara M."/>
            <person name="Gomi K."/>
        </authorList>
    </citation>
    <scope>NUCLEOTIDE SEQUENCE [LARGE SCALE GENOMIC DNA]</scope>
    <source>
        <strain evidence="1 2">RIB 2604</strain>
    </source>
</reference>
<accession>A0A146F8G9</accession>
<reference evidence="2" key="2">
    <citation type="submission" date="2016-02" db="EMBL/GenBank/DDBJ databases">
        <title>Genome sequencing of Aspergillus luchuensis NBRC 4314.</title>
        <authorList>
            <person name="Yamada O."/>
        </authorList>
    </citation>
    <scope>NUCLEOTIDE SEQUENCE [LARGE SCALE GENOMIC DNA]</scope>
    <source>
        <strain evidence="2">RIB 2604</strain>
    </source>
</reference>
<name>A0A146F8G9_ASPKA</name>
<gene>
    <name evidence="1" type="ORF">RIB2604_01500680</name>
</gene>
<dbReference type="EMBL" id="BCWF01000015">
    <property type="protein sequence ID" value="GAT22039.1"/>
    <property type="molecule type" value="Genomic_DNA"/>
</dbReference>